<dbReference type="Proteomes" id="UP001341840">
    <property type="component" value="Unassembled WGS sequence"/>
</dbReference>
<keyword evidence="3" id="KW-1185">Reference proteome</keyword>
<sequence length="114" mass="12557">MLVEILCQETSHFLEIAEAIRSLDLTILKGSTRGYDSIVVAALIETKEFVEEEEVVAKPRGTRGGHGPQAAFKSREDHSKQIELEEARKAGLAPTAVFVHARHATKWSHANGTH</sequence>
<comment type="caution">
    <text evidence="2">The sequence shown here is derived from an EMBL/GenBank/DDBJ whole genome shotgun (WGS) entry which is preliminary data.</text>
</comment>
<proteinExistence type="predicted"/>
<evidence type="ECO:0000313" key="2">
    <source>
        <dbReference type="EMBL" id="MED6167462.1"/>
    </source>
</evidence>
<reference evidence="2 3" key="1">
    <citation type="journal article" date="2023" name="Plants (Basel)">
        <title>Bridging the Gap: Combining Genomics and Transcriptomics Approaches to Understand Stylosanthes scabra, an Orphan Legume from the Brazilian Caatinga.</title>
        <authorList>
            <person name="Ferreira-Neto J.R.C."/>
            <person name="da Silva M.D."/>
            <person name="Binneck E."/>
            <person name="de Melo N.F."/>
            <person name="da Silva R.H."/>
            <person name="de Melo A.L.T.M."/>
            <person name="Pandolfi V."/>
            <person name="Bustamante F.O."/>
            <person name="Brasileiro-Vidal A.C."/>
            <person name="Benko-Iseppon A.M."/>
        </authorList>
    </citation>
    <scope>NUCLEOTIDE SEQUENCE [LARGE SCALE GENOMIC DNA]</scope>
    <source>
        <tissue evidence="2">Leaves</tissue>
    </source>
</reference>
<dbReference type="PANTHER" id="PTHR46196:SF1">
    <property type="entry name" value="TRANSCRIPTION FACTOR EMB1444-RELATED"/>
    <property type="match status" value="1"/>
</dbReference>
<feature type="region of interest" description="Disordered" evidence="1">
    <location>
        <begin position="55"/>
        <end position="79"/>
    </location>
</feature>
<dbReference type="EMBL" id="JASCZI010151040">
    <property type="protein sequence ID" value="MED6167462.1"/>
    <property type="molecule type" value="Genomic_DNA"/>
</dbReference>
<gene>
    <name evidence="2" type="ORF">PIB30_002944</name>
</gene>
<evidence type="ECO:0000256" key="1">
    <source>
        <dbReference type="SAM" id="MobiDB-lite"/>
    </source>
</evidence>
<evidence type="ECO:0000313" key="3">
    <source>
        <dbReference type="Proteomes" id="UP001341840"/>
    </source>
</evidence>
<protein>
    <submittedName>
        <fullName evidence="2">Uncharacterized protein</fullName>
    </submittedName>
</protein>
<dbReference type="InterPro" id="IPR043561">
    <property type="entry name" value="LHW-like"/>
</dbReference>
<name>A0ABU6V1Z3_9FABA</name>
<dbReference type="PANTHER" id="PTHR46196">
    <property type="entry name" value="TRANSCRIPTION FACTOR BHLH155-LIKE ISOFORM X1-RELATED"/>
    <property type="match status" value="1"/>
</dbReference>
<accession>A0ABU6V1Z3</accession>
<organism evidence="2 3">
    <name type="scientific">Stylosanthes scabra</name>
    <dbReference type="NCBI Taxonomy" id="79078"/>
    <lineage>
        <taxon>Eukaryota</taxon>
        <taxon>Viridiplantae</taxon>
        <taxon>Streptophyta</taxon>
        <taxon>Embryophyta</taxon>
        <taxon>Tracheophyta</taxon>
        <taxon>Spermatophyta</taxon>
        <taxon>Magnoliopsida</taxon>
        <taxon>eudicotyledons</taxon>
        <taxon>Gunneridae</taxon>
        <taxon>Pentapetalae</taxon>
        <taxon>rosids</taxon>
        <taxon>fabids</taxon>
        <taxon>Fabales</taxon>
        <taxon>Fabaceae</taxon>
        <taxon>Papilionoideae</taxon>
        <taxon>50 kb inversion clade</taxon>
        <taxon>dalbergioids sensu lato</taxon>
        <taxon>Dalbergieae</taxon>
        <taxon>Pterocarpus clade</taxon>
        <taxon>Stylosanthes</taxon>
    </lineage>
</organism>